<dbReference type="AlphaFoldDB" id="A0A4Y2UN12"/>
<reference evidence="1 2" key="1">
    <citation type="journal article" date="2019" name="Sci. Rep.">
        <title>Orb-weaving spider Araneus ventricosus genome elucidates the spidroin gene catalogue.</title>
        <authorList>
            <person name="Kono N."/>
            <person name="Nakamura H."/>
            <person name="Ohtoshi R."/>
            <person name="Moran D.A.P."/>
            <person name="Shinohara A."/>
            <person name="Yoshida Y."/>
            <person name="Fujiwara M."/>
            <person name="Mori M."/>
            <person name="Tomita M."/>
            <person name="Arakawa K."/>
        </authorList>
    </citation>
    <scope>NUCLEOTIDE SEQUENCE [LARGE SCALE GENOMIC DNA]</scope>
</reference>
<accession>A0A4Y2UN12</accession>
<sequence>MGASEQFFLVFNFEGELLLVTLRINRLPASLRWRIYGWMEMGISEADALKHLKVSCSVNHLSVTRERLSSIAVQRRLHDGYMYARRQFMCVPYSIAKMCPIALGQRSRYSDWRDMKSNTLCR</sequence>
<evidence type="ECO:0000313" key="1">
    <source>
        <dbReference type="EMBL" id="GBO13534.1"/>
    </source>
</evidence>
<protein>
    <submittedName>
        <fullName evidence="1">Uncharacterized protein</fullName>
    </submittedName>
</protein>
<keyword evidence="2" id="KW-1185">Reference proteome</keyword>
<dbReference type="EMBL" id="BGPR01037820">
    <property type="protein sequence ID" value="GBO13534.1"/>
    <property type="molecule type" value="Genomic_DNA"/>
</dbReference>
<proteinExistence type="predicted"/>
<dbReference type="Proteomes" id="UP000499080">
    <property type="component" value="Unassembled WGS sequence"/>
</dbReference>
<name>A0A4Y2UN12_ARAVE</name>
<gene>
    <name evidence="1" type="ORF">AVEN_158499_1</name>
</gene>
<organism evidence="1 2">
    <name type="scientific">Araneus ventricosus</name>
    <name type="common">Orbweaver spider</name>
    <name type="synonym">Epeira ventricosa</name>
    <dbReference type="NCBI Taxonomy" id="182803"/>
    <lineage>
        <taxon>Eukaryota</taxon>
        <taxon>Metazoa</taxon>
        <taxon>Ecdysozoa</taxon>
        <taxon>Arthropoda</taxon>
        <taxon>Chelicerata</taxon>
        <taxon>Arachnida</taxon>
        <taxon>Araneae</taxon>
        <taxon>Araneomorphae</taxon>
        <taxon>Entelegynae</taxon>
        <taxon>Araneoidea</taxon>
        <taxon>Araneidae</taxon>
        <taxon>Araneus</taxon>
    </lineage>
</organism>
<comment type="caution">
    <text evidence="1">The sequence shown here is derived from an EMBL/GenBank/DDBJ whole genome shotgun (WGS) entry which is preliminary data.</text>
</comment>
<evidence type="ECO:0000313" key="2">
    <source>
        <dbReference type="Proteomes" id="UP000499080"/>
    </source>
</evidence>